<keyword evidence="1" id="KW-0812">Transmembrane</keyword>
<keyword evidence="1" id="KW-1133">Transmembrane helix</keyword>
<reference evidence="2" key="1">
    <citation type="journal article" date="2015" name="Nature">
        <title>Complex archaea that bridge the gap between prokaryotes and eukaryotes.</title>
        <authorList>
            <person name="Spang A."/>
            <person name="Saw J.H."/>
            <person name="Jorgensen S.L."/>
            <person name="Zaremba-Niedzwiedzka K."/>
            <person name="Martijn J."/>
            <person name="Lind A.E."/>
            <person name="van Eijk R."/>
            <person name="Schleper C."/>
            <person name="Guy L."/>
            <person name="Ettema T.J."/>
        </authorList>
    </citation>
    <scope>NUCLEOTIDE SEQUENCE</scope>
</reference>
<accession>A0A0F9H7Y1</accession>
<sequence length="98" mass="10960">MHVCKMPRMDTRRKRLLLVLAVPTGYVLLGTGVVWLLRIPLDNLSGWEIMLRVATLGALSIIFLLVVGAFVFLIGKGMVELVLWIAQGSDRKKRTGEQ</sequence>
<dbReference type="AlphaFoldDB" id="A0A0F9H7Y1"/>
<dbReference type="EMBL" id="LAZR01017753">
    <property type="protein sequence ID" value="KKL99106.1"/>
    <property type="molecule type" value="Genomic_DNA"/>
</dbReference>
<protein>
    <submittedName>
        <fullName evidence="2">Uncharacterized protein</fullName>
    </submittedName>
</protein>
<keyword evidence="1" id="KW-0472">Membrane</keyword>
<evidence type="ECO:0000256" key="1">
    <source>
        <dbReference type="SAM" id="Phobius"/>
    </source>
</evidence>
<proteinExistence type="predicted"/>
<evidence type="ECO:0000313" key="2">
    <source>
        <dbReference type="EMBL" id="KKL99106.1"/>
    </source>
</evidence>
<organism evidence="2">
    <name type="scientific">marine sediment metagenome</name>
    <dbReference type="NCBI Taxonomy" id="412755"/>
    <lineage>
        <taxon>unclassified sequences</taxon>
        <taxon>metagenomes</taxon>
        <taxon>ecological metagenomes</taxon>
    </lineage>
</organism>
<name>A0A0F9H7Y1_9ZZZZ</name>
<comment type="caution">
    <text evidence="2">The sequence shown here is derived from an EMBL/GenBank/DDBJ whole genome shotgun (WGS) entry which is preliminary data.</text>
</comment>
<gene>
    <name evidence="2" type="ORF">LCGC14_1817690</name>
</gene>
<feature type="transmembrane region" description="Helical" evidence="1">
    <location>
        <begin position="49"/>
        <end position="74"/>
    </location>
</feature>
<feature type="transmembrane region" description="Helical" evidence="1">
    <location>
        <begin position="16"/>
        <end position="37"/>
    </location>
</feature>